<dbReference type="InterPro" id="IPR004332">
    <property type="entry name" value="Transposase_MuDR"/>
</dbReference>
<feature type="compositionally biased region" description="Acidic residues" evidence="5">
    <location>
        <begin position="601"/>
        <end position="610"/>
    </location>
</feature>
<dbReference type="eggNOG" id="ENOG502R2JX">
    <property type="taxonomic scope" value="Eukaryota"/>
</dbReference>
<dbReference type="EnsemblPlants" id="KQL29328">
    <property type="protein sequence ID" value="KQL29328"/>
    <property type="gene ID" value="SETIT_019230mg"/>
</dbReference>
<dbReference type="InParanoid" id="K3YY80"/>
<keyword evidence="3" id="KW-0862">Zinc</keyword>
<evidence type="ECO:0000313" key="7">
    <source>
        <dbReference type="EnsemblPlants" id="KQL29328"/>
    </source>
</evidence>
<keyword evidence="8" id="KW-1185">Reference proteome</keyword>
<sequence>MMSVVDKVKQYVLYVDHDDNIVELSWDDTIANLVASLPKVLSPRKVKIIEKNHEEKLPVFYSNLKIVVGMLFESVQLLRKAITKYRLKERVEIKLSRNEKKRLRVHCANGCPWGLYASHDGRAKGLVVNTYCGKHNYQKHRVLKRCTSKWLADNNFARIVQKEWNMTPSRSKLARARRLSMKEVLGDEVDQYKLLWDYGHELRRSNHGSTFFLNLNGNRFSTMYMSLDACKRGFLSACRPIICLDGWHIKTKFGGQILTAVGIDPNDCIYPIAIGIVEALKDNLGIDNTYPWTIMTYKQKGLIQAIQQLFPDSEHRFYARYLYSNFQMHFKGENLKNQLWACARSSNIVQWNQDMDMMRELNPDAHKWLEEMPPQTWVRTFFSTYPKCDMLLNNTCEIKTQLITRHYNKEKEVGDVWQGPICSKIRKKLQKNIELANICYALPASKGVFEVRGKTNKYIVDISLKNCDCRRWDLTGIPCSHAISCLRHERIPQELVLPYCYSTISFLLAYEVFPRVYEKKVGRPPKSRRRQPYEIEGPNGLKLTKHGVIINCRYCGSSSHNRAGCPLRKQGQAPTQVPTQVPVEEYQASAQSESTHQVGETMDDDPFTSQ</sequence>
<feature type="region of interest" description="Disordered" evidence="5">
    <location>
        <begin position="566"/>
        <end position="610"/>
    </location>
</feature>
<dbReference type="AlphaFoldDB" id="K3YY80"/>
<dbReference type="OMA" id="THELESM"/>
<evidence type="ECO:0000256" key="3">
    <source>
        <dbReference type="ARBA" id="ARBA00022833"/>
    </source>
</evidence>
<dbReference type="SMART" id="SM00575">
    <property type="entry name" value="ZnF_PMZ"/>
    <property type="match status" value="1"/>
</dbReference>
<name>K3YY80_SETIT</name>
<dbReference type="PANTHER" id="PTHR31973:SF191">
    <property type="entry name" value="OS05G0489400 PROTEIN"/>
    <property type="match status" value="1"/>
</dbReference>
<feature type="compositionally biased region" description="Polar residues" evidence="5">
    <location>
        <begin position="588"/>
        <end position="598"/>
    </location>
</feature>
<dbReference type="HOGENOM" id="CLU_006767_9_0_1"/>
<evidence type="ECO:0000256" key="2">
    <source>
        <dbReference type="ARBA" id="ARBA00022771"/>
    </source>
</evidence>
<evidence type="ECO:0000256" key="4">
    <source>
        <dbReference type="PROSITE-ProRule" id="PRU00325"/>
    </source>
</evidence>
<evidence type="ECO:0000313" key="8">
    <source>
        <dbReference type="Proteomes" id="UP000004995"/>
    </source>
</evidence>
<dbReference type="InterPro" id="IPR007527">
    <property type="entry name" value="Znf_SWIM"/>
</dbReference>
<dbReference type="GO" id="GO:0008270">
    <property type="term" value="F:zinc ion binding"/>
    <property type="evidence" value="ECO:0007669"/>
    <property type="project" value="UniProtKB-KW"/>
</dbReference>
<feature type="domain" description="SWIM-type" evidence="6">
    <location>
        <begin position="458"/>
        <end position="490"/>
    </location>
</feature>
<organism evidence="7 8">
    <name type="scientific">Setaria italica</name>
    <name type="common">Foxtail millet</name>
    <name type="synonym">Panicum italicum</name>
    <dbReference type="NCBI Taxonomy" id="4555"/>
    <lineage>
        <taxon>Eukaryota</taxon>
        <taxon>Viridiplantae</taxon>
        <taxon>Streptophyta</taxon>
        <taxon>Embryophyta</taxon>
        <taxon>Tracheophyta</taxon>
        <taxon>Spermatophyta</taxon>
        <taxon>Magnoliopsida</taxon>
        <taxon>Liliopsida</taxon>
        <taxon>Poales</taxon>
        <taxon>Poaceae</taxon>
        <taxon>PACMAD clade</taxon>
        <taxon>Panicoideae</taxon>
        <taxon>Panicodae</taxon>
        <taxon>Paniceae</taxon>
        <taxon>Cenchrinae</taxon>
        <taxon>Setaria</taxon>
    </lineage>
</organism>
<evidence type="ECO:0000256" key="1">
    <source>
        <dbReference type="ARBA" id="ARBA00022723"/>
    </source>
</evidence>
<dbReference type="Gramene" id="KQL29328">
    <property type="protein sequence ID" value="KQL29328"/>
    <property type="gene ID" value="SETIT_019230mg"/>
</dbReference>
<dbReference type="Pfam" id="PF03108">
    <property type="entry name" value="DBD_Tnp_Mut"/>
    <property type="match status" value="1"/>
</dbReference>
<evidence type="ECO:0000256" key="5">
    <source>
        <dbReference type="SAM" id="MobiDB-lite"/>
    </source>
</evidence>
<accession>K3YY80</accession>
<dbReference type="Pfam" id="PF04434">
    <property type="entry name" value="SWIM"/>
    <property type="match status" value="1"/>
</dbReference>
<dbReference type="PROSITE" id="PS50966">
    <property type="entry name" value="ZF_SWIM"/>
    <property type="match status" value="1"/>
</dbReference>
<keyword evidence="1" id="KW-0479">Metal-binding</keyword>
<dbReference type="InterPro" id="IPR006564">
    <property type="entry name" value="Znf_PMZ"/>
</dbReference>
<reference evidence="8" key="1">
    <citation type="journal article" date="2012" name="Nat. Biotechnol.">
        <title>Reference genome sequence of the model plant Setaria.</title>
        <authorList>
            <person name="Bennetzen J.L."/>
            <person name="Schmutz J."/>
            <person name="Wang H."/>
            <person name="Percifield R."/>
            <person name="Hawkins J."/>
            <person name="Pontaroli A.C."/>
            <person name="Estep M."/>
            <person name="Feng L."/>
            <person name="Vaughn J.N."/>
            <person name="Grimwood J."/>
            <person name="Jenkins J."/>
            <person name="Barry K."/>
            <person name="Lindquist E."/>
            <person name="Hellsten U."/>
            <person name="Deshpande S."/>
            <person name="Wang X."/>
            <person name="Wu X."/>
            <person name="Mitros T."/>
            <person name="Triplett J."/>
            <person name="Yang X."/>
            <person name="Ye C.Y."/>
            <person name="Mauro-Herrera M."/>
            <person name="Wang L."/>
            <person name="Li P."/>
            <person name="Sharma M."/>
            <person name="Sharma R."/>
            <person name="Ronald P.C."/>
            <person name="Panaud O."/>
            <person name="Kellogg E.A."/>
            <person name="Brutnell T.P."/>
            <person name="Doust A.N."/>
            <person name="Tuskan G.A."/>
            <person name="Rokhsar D."/>
            <person name="Devos K.M."/>
        </authorList>
    </citation>
    <scope>NUCLEOTIDE SEQUENCE [LARGE SCALE GENOMIC DNA]</scope>
    <source>
        <strain evidence="8">cv. Yugu1</strain>
    </source>
</reference>
<proteinExistence type="predicted"/>
<dbReference type="EMBL" id="AGNK02000215">
    <property type="status" value="NOT_ANNOTATED_CDS"/>
    <property type="molecule type" value="Genomic_DNA"/>
</dbReference>
<evidence type="ECO:0000259" key="6">
    <source>
        <dbReference type="PROSITE" id="PS50966"/>
    </source>
</evidence>
<protein>
    <recommendedName>
        <fullName evidence="6">SWIM-type domain-containing protein</fullName>
    </recommendedName>
</protein>
<dbReference type="STRING" id="4555.K3YY80"/>
<dbReference type="PANTHER" id="PTHR31973">
    <property type="entry name" value="POLYPROTEIN, PUTATIVE-RELATED"/>
    <property type="match status" value="1"/>
</dbReference>
<reference evidence="7" key="2">
    <citation type="submission" date="2018-08" db="UniProtKB">
        <authorList>
            <consortium name="EnsemblPlants"/>
        </authorList>
    </citation>
    <scope>IDENTIFICATION</scope>
    <source>
        <strain evidence="7">Yugu1</strain>
    </source>
</reference>
<keyword evidence="2 4" id="KW-0863">Zinc-finger</keyword>
<dbReference type="Proteomes" id="UP000004995">
    <property type="component" value="Unassembled WGS sequence"/>
</dbReference>